<comment type="caution">
    <text evidence="2">The sequence shown here is derived from an EMBL/GenBank/DDBJ whole genome shotgun (WGS) entry which is preliminary data.</text>
</comment>
<dbReference type="AlphaFoldDB" id="A0A370HL11"/>
<keyword evidence="2" id="KW-0418">Kinase</keyword>
<dbReference type="Gene3D" id="3.30.200.20">
    <property type="entry name" value="Phosphorylase Kinase, domain 1"/>
    <property type="match status" value="1"/>
</dbReference>
<gene>
    <name evidence="2" type="ORF">DES45_105274</name>
</gene>
<dbReference type="Proteomes" id="UP000254925">
    <property type="component" value="Unassembled WGS sequence"/>
</dbReference>
<dbReference type="Pfam" id="PF01636">
    <property type="entry name" value="APH"/>
    <property type="match status" value="1"/>
</dbReference>
<organism evidence="2 3">
    <name type="scientific">Microvirga subterranea</name>
    <dbReference type="NCBI Taxonomy" id="186651"/>
    <lineage>
        <taxon>Bacteria</taxon>
        <taxon>Pseudomonadati</taxon>
        <taxon>Pseudomonadota</taxon>
        <taxon>Alphaproteobacteria</taxon>
        <taxon>Hyphomicrobiales</taxon>
        <taxon>Methylobacteriaceae</taxon>
        <taxon>Microvirga</taxon>
    </lineage>
</organism>
<evidence type="ECO:0000313" key="2">
    <source>
        <dbReference type="EMBL" id="RDI58751.1"/>
    </source>
</evidence>
<dbReference type="InterPro" id="IPR051678">
    <property type="entry name" value="AGP_Transferase"/>
</dbReference>
<dbReference type="EMBL" id="QQBB01000005">
    <property type="protein sequence ID" value="RDI58751.1"/>
    <property type="molecule type" value="Genomic_DNA"/>
</dbReference>
<evidence type="ECO:0000313" key="3">
    <source>
        <dbReference type="Proteomes" id="UP000254925"/>
    </source>
</evidence>
<accession>A0A370HL11</accession>
<dbReference type="PANTHER" id="PTHR21310:SF42">
    <property type="entry name" value="BIFUNCTIONAL AAC_APH"/>
    <property type="match status" value="1"/>
</dbReference>
<dbReference type="InterPro" id="IPR002575">
    <property type="entry name" value="Aminoglycoside_PTrfase"/>
</dbReference>
<feature type="domain" description="Aminoglycoside phosphotransferase" evidence="1">
    <location>
        <begin position="45"/>
        <end position="268"/>
    </location>
</feature>
<dbReference type="GO" id="GO:0016301">
    <property type="term" value="F:kinase activity"/>
    <property type="evidence" value="ECO:0007669"/>
    <property type="project" value="UniProtKB-KW"/>
</dbReference>
<dbReference type="SUPFAM" id="SSF56112">
    <property type="entry name" value="Protein kinase-like (PK-like)"/>
    <property type="match status" value="1"/>
</dbReference>
<keyword evidence="2" id="KW-0808">Transferase</keyword>
<dbReference type="CDD" id="cd05155">
    <property type="entry name" value="APH_ChoK_like_1"/>
    <property type="match status" value="1"/>
</dbReference>
<evidence type="ECO:0000259" key="1">
    <source>
        <dbReference type="Pfam" id="PF01636"/>
    </source>
</evidence>
<dbReference type="Gene3D" id="3.90.1200.10">
    <property type="match status" value="1"/>
</dbReference>
<sequence>MAGGIGSTMHDNQVHIDADVIRGMIVDQFPQYRDERIERLETAGTVNAIFRIGSRVAARFPLRKMEPVECAEMLRREAAAMTEFSKHSRFATPRPLGLGRPGVLYPMPWAVQSWIEGDVATPNGLAASTRFALDIADLIASLRAADTHGRHFDGQGRGGNLPDHDDWMEVCFKNSEDLLDVARLRLMWARLRELPPSGPHVMSHRDLIPANLLVHGERLVGVLDAGSFGPADPALDLVAAWHLLDRDRREIVRAHLGSGDVEWKRGAAWAFQQAMGLVWYYERSNPRMSALGRNTLSRLLDDLDV</sequence>
<protein>
    <submittedName>
        <fullName evidence="2">Aminoglycoside phosphotransferase (APT) family kinase protein</fullName>
    </submittedName>
</protein>
<keyword evidence="3" id="KW-1185">Reference proteome</keyword>
<proteinExistence type="predicted"/>
<name>A0A370HL11_9HYPH</name>
<dbReference type="InterPro" id="IPR011009">
    <property type="entry name" value="Kinase-like_dom_sf"/>
</dbReference>
<dbReference type="PANTHER" id="PTHR21310">
    <property type="entry name" value="AMINOGLYCOSIDE PHOSPHOTRANSFERASE-RELATED-RELATED"/>
    <property type="match status" value="1"/>
</dbReference>
<reference evidence="2 3" key="1">
    <citation type="submission" date="2018-07" db="EMBL/GenBank/DDBJ databases">
        <title>Genomic Encyclopedia of Type Strains, Phase IV (KMG-IV): sequencing the most valuable type-strain genomes for metagenomic binning, comparative biology and taxonomic classification.</title>
        <authorList>
            <person name="Goeker M."/>
        </authorList>
    </citation>
    <scope>NUCLEOTIDE SEQUENCE [LARGE SCALE GENOMIC DNA]</scope>
    <source>
        <strain evidence="2 3">DSM 14364</strain>
    </source>
</reference>